<evidence type="ECO:0000256" key="6">
    <source>
        <dbReference type="ARBA" id="ARBA00022989"/>
    </source>
</evidence>
<evidence type="ECO:0000313" key="9">
    <source>
        <dbReference type="EMBL" id="MPM96947.1"/>
    </source>
</evidence>
<dbReference type="InterPro" id="IPR001851">
    <property type="entry name" value="ABC_transp_permease"/>
</dbReference>
<accession>A0A645E5B6</accession>
<reference evidence="9" key="1">
    <citation type="submission" date="2019-08" db="EMBL/GenBank/DDBJ databases">
        <authorList>
            <person name="Kucharzyk K."/>
            <person name="Murdoch R.W."/>
            <person name="Higgins S."/>
            <person name="Loffler F."/>
        </authorList>
    </citation>
    <scope>NUCLEOTIDE SEQUENCE</scope>
</reference>
<keyword evidence="7 8" id="KW-0472">Membrane</keyword>
<sequence>MVISLGATVVMSVGEFDLSVGEMASLGGVMAAQMAVAGAPLAVCFTLPILASTAVGLVNGWVVARFRALSFITTLGMSTVLSGVVYRLSGGATVFENIPDGFSALGTAKLGRVPLLSVLMAAFVLIFWFLMRHTPAGRKLYAIGGGEEAARIAGIRVKKYKIIAFVLCAVMACVTGMLIASRVGSANTTAGDGYFLKSYAAVFIGCTASRRGVPNVSGTLLGAAILGVLANGLTMLQMPTYMQDILTGAIIVLSVVAQRLGREDGR</sequence>
<dbReference type="CDD" id="cd06579">
    <property type="entry name" value="TM_PBP1_transp_AraH_like"/>
    <property type="match status" value="1"/>
</dbReference>
<evidence type="ECO:0000256" key="3">
    <source>
        <dbReference type="ARBA" id="ARBA00022475"/>
    </source>
</evidence>
<evidence type="ECO:0000256" key="1">
    <source>
        <dbReference type="ARBA" id="ARBA00004651"/>
    </source>
</evidence>
<name>A0A645E5B6_9ZZZZ</name>
<evidence type="ECO:0000256" key="5">
    <source>
        <dbReference type="ARBA" id="ARBA00022692"/>
    </source>
</evidence>
<dbReference type="Pfam" id="PF02653">
    <property type="entry name" value="BPD_transp_2"/>
    <property type="match status" value="1"/>
</dbReference>
<dbReference type="PANTHER" id="PTHR32196:SF21">
    <property type="entry name" value="ABC TRANSPORTER PERMEASE PROTEIN YPHD-RELATED"/>
    <property type="match status" value="1"/>
</dbReference>
<comment type="caution">
    <text evidence="9">The sequence shown here is derived from an EMBL/GenBank/DDBJ whole genome shotgun (WGS) entry which is preliminary data.</text>
</comment>
<feature type="transmembrane region" description="Helical" evidence="8">
    <location>
        <begin position="216"/>
        <end position="235"/>
    </location>
</feature>
<dbReference type="GO" id="GO:0005886">
    <property type="term" value="C:plasma membrane"/>
    <property type="evidence" value="ECO:0007669"/>
    <property type="project" value="UniProtKB-SubCell"/>
</dbReference>
<feature type="transmembrane region" description="Helical" evidence="8">
    <location>
        <begin position="109"/>
        <end position="130"/>
    </location>
</feature>
<organism evidence="9">
    <name type="scientific">bioreactor metagenome</name>
    <dbReference type="NCBI Taxonomy" id="1076179"/>
    <lineage>
        <taxon>unclassified sequences</taxon>
        <taxon>metagenomes</taxon>
        <taxon>ecological metagenomes</taxon>
    </lineage>
</organism>
<gene>
    <name evidence="9" type="primary">rbsC_64</name>
    <name evidence="9" type="ORF">SDC9_144117</name>
</gene>
<evidence type="ECO:0000256" key="8">
    <source>
        <dbReference type="SAM" id="Phobius"/>
    </source>
</evidence>
<dbReference type="GO" id="GO:0022857">
    <property type="term" value="F:transmembrane transporter activity"/>
    <property type="evidence" value="ECO:0007669"/>
    <property type="project" value="InterPro"/>
</dbReference>
<feature type="transmembrane region" description="Helical" evidence="8">
    <location>
        <begin position="69"/>
        <end position="89"/>
    </location>
</feature>
<keyword evidence="4" id="KW-0997">Cell inner membrane</keyword>
<evidence type="ECO:0000256" key="2">
    <source>
        <dbReference type="ARBA" id="ARBA00022448"/>
    </source>
</evidence>
<feature type="transmembrane region" description="Helical" evidence="8">
    <location>
        <begin position="162"/>
        <end position="181"/>
    </location>
</feature>
<evidence type="ECO:0000256" key="4">
    <source>
        <dbReference type="ARBA" id="ARBA00022519"/>
    </source>
</evidence>
<keyword evidence="3" id="KW-1003">Cell membrane</keyword>
<feature type="transmembrane region" description="Helical" evidence="8">
    <location>
        <begin position="41"/>
        <end position="62"/>
    </location>
</feature>
<keyword evidence="2" id="KW-0813">Transport</keyword>
<comment type="subcellular location">
    <subcellularLocation>
        <location evidence="1">Cell membrane</location>
        <topology evidence="1">Multi-pass membrane protein</topology>
    </subcellularLocation>
</comment>
<proteinExistence type="predicted"/>
<dbReference type="EMBL" id="VSSQ01043284">
    <property type="protein sequence ID" value="MPM96947.1"/>
    <property type="molecule type" value="Genomic_DNA"/>
</dbReference>
<keyword evidence="5 8" id="KW-0812">Transmembrane</keyword>
<protein>
    <submittedName>
        <fullName evidence="9">Ribose import permease protein RbsC</fullName>
    </submittedName>
</protein>
<dbReference type="PANTHER" id="PTHR32196">
    <property type="entry name" value="ABC TRANSPORTER PERMEASE PROTEIN YPHD-RELATED-RELATED"/>
    <property type="match status" value="1"/>
</dbReference>
<keyword evidence="6 8" id="KW-1133">Transmembrane helix</keyword>
<dbReference type="AlphaFoldDB" id="A0A645E5B6"/>
<evidence type="ECO:0000256" key="7">
    <source>
        <dbReference type="ARBA" id="ARBA00023136"/>
    </source>
</evidence>